<reference evidence="2 3" key="1">
    <citation type="submission" date="2024-08" db="EMBL/GenBank/DDBJ databases">
        <authorList>
            <person name="Cucini C."/>
            <person name="Frati F."/>
        </authorList>
    </citation>
    <scope>NUCLEOTIDE SEQUENCE [LARGE SCALE GENOMIC DNA]</scope>
</reference>
<dbReference type="Proteomes" id="UP001642540">
    <property type="component" value="Unassembled WGS sequence"/>
</dbReference>
<protein>
    <submittedName>
        <fullName evidence="2">Uncharacterized protein</fullName>
    </submittedName>
</protein>
<evidence type="ECO:0000313" key="2">
    <source>
        <dbReference type="EMBL" id="CAL8105673.1"/>
    </source>
</evidence>
<feature type="region of interest" description="Disordered" evidence="1">
    <location>
        <begin position="80"/>
        <end position="101"/>
    </location>
</feature>
<sequence length="321" mass="35949">MLNWSEWRKWCARATTNNYYNPSTSNFFVATTSLLTNDAYTAVTLSPFLLTTNSNSPFQLTTADNQKSLPGRGMQCPFPGSLISTNAQQNPDGLRNPTQSSEDSRALCLLNLEDENDKPGVRGVGPSECPPNAQGPYFFVIFHGQRNGPFSLIHFTMFAISRRRFKKKTRDYVTRKREFVALSLSDLRQKKEAETSAIRDESGIQNVEGSDDSANDRGQNETLSDQQQSSTTSSQREEKGVATPFEESTEGSRRRSAVSDALQEPVVVTVATVSAAFAEEMIRRGGKEWDQERRRSSLMDISDIIYSPRKRASQNQTHFSD</sequence>
<organism evidence="2 3">
    <name type="scientific">Orchesella dallaii</name>
    <dbReference type="NCBI Taxonomy" id="48710"/>
    <lineage>
        <taxon>Eukaryota</taxon>
        <taxon>Metazoa</taxon>
        <taxon>Ecdysozoa</taxon>
        <taxon>Arthropoda</taxon>
        <taxon>Hexapoda</taxon>
        <taxon>Collembola</taxon>
        <taxon>Entomobryomorpha</taxon>
        <taxon>Entomobryoidea</taxon>
        <taxon>Orchesellidae</taxon>
        <taxon>Orchesellinae</taxon>
        <taxon>Orchesella</taxon>
    </lineage>
</organism>
<gene>
    <name evidence="2" type="ORF">ODALV1_LOCUS12146</name>
</gene>
<feature type="compositionally biased region" description="Polar residues" evidence="1">
    <location>
        <begin position="82"/>
        <end position="101"/>
    </location>
</feature>
<feature type="compositionally biased region" description="Basic and acidic residues" evidence="1">
    <location>
        <begin position="190"/>
        <end position="202"/>
    </location>
</feature>
<dbReference type="EMBL" id="CAXLJM020000036">
    <property type="protein sequence ID" value="CAL8105673.1"/>
    <property type="molecule type" value="Genomic_DNA"/>
</dbReference>
<name>A0ABP1QNC5_9HEXA</name>
<accession>A0ABP1QNC5</accession>
<proteinExistence type="predicted"/>
<evidence type="ECO:0000256" key="1">
    <source>
        <dbReference type="SAM" id="MobiDB-lite"/>
    </source>
</evidence>
<feature type="region of interest" description="Disordered" evidence="1">
    <location>
        <begin position="190"/>
        <end position="261"/>
    </location>
</feature>
<evidence type="ECO:0000313" key="3">
    <source>
        <dbReference type="Proteomes" id="UP001642540"/>
    </source>
</evidence>
<comment type="caution">
    <text evidence="2">The sequence shown here is derived from an EMBL/GenBank/DDBJ whole genome shotgun (WGS) entry which is preliminary data.</text>
</comment>
<keyword evidence="3" id="KW-1185">Reference proteome</keyword>